<gene>
    <name evidence="3" type="ORF">RASY3_10275</name>
</gene>
<dbReference type="InterPro" id="IPR036439">
    <property type="entry name" value="Dockerin_dom_sf"/>
</dbReference>
<feature type="signal peptide" evidence="1">
    <location>
        <begin position="1"/>
        <end position="28"/>
    </location>
</feature>
<organism evidence="3 4">
    <name type="scientific">Ruminococcus albus SY3</name>
    <dbReference type="NCBI Taxonomy" id="1341156"/>
    <lineage>
        <taxon>Bacteria</taxon>
        <taxon>Bacillati</taxon>
        <taxon>Bacillota</taxon>
        <taxon>Clostridia</taxon>
        <taxon>Eubacteriales</taxon>
        <taxon>Oscillospiraceae</taxon>
        <taxon>Ruminococcus</taxon>
    </lineage>
</organism>
<evidence type="ECO:0000313" key="3">
    <source>
        <dbReference type="EMBL" id="EXM40332.1"/>
    </source>
</evidence>
<reference evidence="3 4" key="1">
    <citation type="submission" date="2013-06" db="EMBL/GenBank/DDBJ databases">
        <title>Rumen cellulosomics: divergent fiber-degrading strategies revealed by comparative genome-wide analysis of six Ruminococcal strains.</title>
        <authorList>
            <person name="Dassa B."/>
            <person name="Borovok I."/>
            <person name="Lamed R."/>
            <person name="Flint H."/>
            <person name="Yeoman C.J."/>
            <person name="White B."/>
            <person name="Bayer E.A."/>
        </authorList>
    </citation>
    <scope>NUCLEOTIDE SEQUENCE [LARGE SCALE GENOMIC DNA]</scope>
    <source>
        <strain evidence="3 4">SY3</strain>
    </source>
</reference>
<accession>A0A011V4B8</accession>
<dbReference type="AlphaFoldDB" id="A0A011V4B8"/>
<dbReference type="PROSITE" id="PS51766">
    <property type="entry name" value="DOCKERIN"/>
    <property type="match status" value="1"/>
</dbReference>
<dbReference type="InterPro" id="IPR016134">
    <property type="entry name" value="Dockerin_dom"/>
</dbReference>
<dbReference type="GO" id="GO:0004553">
    <property type="term" value="F:hydrolase activity, hydrolyzing O-glycosyl compounds"/>
    <property type="evidence" value="ECO:0007669"/>
    <property type="project" value="InterPro"/>
</dbReference>
<dbReference type="Proteomes" id="UP000021369">
    <property type="component" value="Unassembled WGS sequence"/>
</dbReference>
<dbReference type="OrthoDB" id="1822572at2"/>
<proteinExistence type="predicted"/>
<dbReference type="InterPro" id="IPR018247">
    <property type="entry name" value="EF_Hand_1_Ca_BS"/>
</dbReference>
<dbReference type="EMBL" id="JEOB01000002">
    <property type="protein sequence ID" value="EXM40332.1"/>
    <property type="molecule type" value="Genomic_DNA"/>
</dbReference>
<dbReference type="Gene3D" id="1.10.1330.10">
    <property type="entry name" value="Dockerin domain"/>
    <property type="match status" value="1"/>
</dbReference>
<sequence>MNKVIVKKFTVLAAAMMCMCTAAVSAYASPVLTDETERVHSTVVLDRPVLVEETVRQVYSITEFLPGDVNGDGKVNISDITLTVAHVKGIKLLDNISAADLNGDSVVDISDVALLSAMVKGKG</sequence>
<dbReference type="PROSITE" id="PS00018">
    <property type="entry name" value="EF_HAND_1"/>
    <property type="match status" value="1"/>
</dbReference>
<feature type="chain" id="PRO_5001463626" description="Dockerin domain-containing protein" evidence="1">
    <location>
        <begin position="29"/>
        <end position="123"/>
    </location>
</feature>
<dbReference type="RefSeq" id="WP_037287572.1">
    <property type="nucleotide sequence ID" value="NZ_JEOB01000002.1"/>
</dbReference>
<name>A0A011V4B8_RUMAL</name>
<evidence type="ECO:0000313" key="4">
    <source>
        <dbReference type="Proteomes" id="UP000021369"/>
    </source>
</evidence>
<protein>
    <recommendedName>
        <fullName evidence="2">Dockerin domain-containing protein</fullName>
    </recommendedName>
</protein>
<comment type="caution">
    <text evidence="3">The sequence shown here is derived from an EMBL/GenBank/DDBJ whole genome shotgun (WGS) entry which is preliminary data.</text>
</comment>
<dbReference type="InterPro" id="IPR002105">
    <property type="entry name" value="Dockerin_1_rpt"/>
</dbReference>
<dbReference type="GO" id="GO:0000272">
    <property type="term" value="P:polysaccharide catabolic process"/>
    <property type="evidence" value="ECO:0007669"/>
    <property type="project" value="InterPro"/>
</dbReference>
<keyword evidence="1" id="KW-0732">Signal</keyword>
<dbReference type="PATRIC" id="fig|1341156.4.peg.1357"/>
<dbReference type="CDD" id="cd14256">
    <property type="entry name" value="Dockerin_I"/>
    <property type="match status" value="1"/>
</dbReference>
<feature type="domain" description="Dockerin" evidence="2">
    <location>
        <begin position="62"/>
        <end position="123"/>
    </location>
</feature>
<dbReference type="SUPFAM" id="SSF63446">
    <property type="entry name" value="Type I dockerin domain"/>
    <property type="match status" value="1"/>
</dbReference>
<dbReference type="Pfam" id="PF00404">
    <property type="entry name" value="Dockerin_1"/>
    <property type="match status" value="1"/>
</dbReference>
<evidence type="ECO:0000259" key="2">
    <source>
        <dbReference type="PROSITE" id="PS51766"/>
    </source>
</evidence>
<keyword evidence="4" id="KW-1185">Reference proteome</keyword>
<evidence type="ECO:0000256" key="1">
    <source>
        <dbReference type="SAM" id="SignalP"/>
    </source>
</evidence>